<dbReference type="InterPro" id="IPR028995">
    <property type="entry name" value="Glyco_hydro_57/38_cen_sf"/>
</dbReference>
<keyword evidence="4" id="KW-0326">Glycosidase</keyword>
<name>A0A7I8DJK3_9FIRM</name>
<gene>
    <name evidence="6" type="ORF">bsdcttw_16840</name>
</gene>
<dbReference type="SUPFAM" id="SSF74650">
    <property type="entry name" value="Galactose mutarotase-like"/>
    <property type="match status" value="1"/>
</dbReference>
<dbReference type="Pfam" id="PF07748">
    <property type="entry name" value="Glyco_hydro_38C"/>
    <property type="match status" value="1"/>
</dbReference>
<reference evidence="6 7" key="1">
    <citation type="submission" date="2020-08" db="EMBL/GenBank/DDBJ databases">
        <title>Draft genome sequencing of an Anaerocolumna strain isolated from anoxic soil subjected to BSD treatment.</title>
        <authorList>
            <person name="Uek A."/>
            <person name="Tonouchi A."/>
        </authorList>
    </citation>
    <scope>NUCLEOTIDE SEQUENCE [LARGE SCALE GENOMIC DNA]</scope>
    <source>
        <strain evidence="6 7">CTTW</strain>
    </source>
</reference>
<dbReference type="RefSeq" id="WP_185258963.1">
    <property type="nucleotide sequence ID" value="NZ_AP023368.1"/>
</dbReference>
<evidence type="ECO:0000256" key="2">
    <source>
        <dbReference type="ARBA" id="ARBA00022723"/>
    </source>
</evidence>
<dbReference type="PANTHER" id="PTHR46017">
    <property type="entry name" value="ALPHA-MANNOSIDASE 2C1"/>
    <property type="match status" value="1"/>
</dbReference>
<dbReference type="PANTHER" id="PTHR46017:SF1">
    <property type="entry name" value="ALPHA-MANNOSIDASE 2C1"/>
    <property type="match status" value="1"/>
</dbReference>
<dbReference type="SMART" id="SM00872">
    <property type="entry name" value="Alpha-mann_mid"/>
    <property type="match status" value="1"/>
</dbReference>
<evidence type="ECO:0000313" key="6">
    <source>
        <dbReference type="EMBL" id="BCJ98643.1"/>
    </source>
</evidence>
<dbReference type="SUPFAM" id="SSF88688">
    <property type="entry name" value="Families 57/38 glycoside transferase middle domain"/>
    <property type="match status" value="1"/>
</dbReference>
<dbReference type="Pfam" id="PF09261">
    <property type="entry name" value="Alpha-mann_mid"/>
    <property type="match status" value="1"/>
</dbReference>
<dbReference type="InterPro" id="IPR011330">
    <property type="entry name" value="Glyco_hydro/deAcase_b/a-brl"/>
</dbReference>
<evidence type="ECO:0000259" key="5">
    <source>
        <dbReference type="SMART" id="SM00872"/>
    </source>
</evidence>
<dbReference type="Gene3D" id="3.20.110.10">
    <property type="entry name" value="Glycoside hydrolase 38, N terminal domain"/>
    <property type="match status" value="1"/>
</dbReference>
<protein>
    <recommendedName>
        <fullName evidence="5">Glycoside hydrolase family 38 central domain-containing protein</fullName>
    </recommendedName>
</protein>
<keyword evidence="3" id="KW-0378">Hydrolase</keyword>
<comment type="similarity">
    <text evidence="1">Belongs to the glycosyl hydrolase 38 family.</text>
</comment>
<dbReference type="GO" id="GO:0009313">
    <property type="term" value="P:oligosaccharide catabolic process"/>
    <property type="evidence" value="ECO:0007669"/>
    <property type="project" value="TreeGrafter"/>
</dbReference>
<evidence type="ECO:0000256" key="1">
    <source>
        <dbReference type="ARBA" id="ARBA00009792"/>
    </source>
</evidence>
<dbReference type="InterPro" id="IPR027291">
    <property type="entry name" value="Glyco_hydro_38_N_sf"/>
</dbReference>
<dbReference type="InterPro" id="IPR000602">
    <property type="entry name" value="Glyco_hydro_38_N"/>
</dbReference>
<evidence type="ECO:0000313" key="7">
    <source>
        <dbReference type="Proteomes" id="UP000515703"/>
    </source>
</evidence>
<dbReference type="Pfam" id="PF17677">
    <property type="entry name" value="Glyco_hydro38C2"/>
    <property type="match status" value="1"/>
</dbReference>
<proteinExistence type="inferred from homology"/>
<accession>A0A7I8DJK3</accession>
<sequence length="949" mass="109616">MSYFKRVKHLVDDLSVPWVQMTSANNPGRKVNYWQDRIAYELIYLMEISIIKNHKYLSLIEEMSKKLIDTMEEEGSITKHFVLEVEELLKPVLKEEAKRYTVHCVSHAHIDMNWLWGYHETVQVTLDTFRTMLDIMKEYPGFTYSQSQGSVYQIVEEYDPDMLEEIKERVKEGRWELAASTWVENDKNMPNGESMVRHITTTKQYLHKIFGVNPDEINIDFEPDTFGHNANIPEILINGGVKYYYHCRGNESDILYNWESNSGERILAFRDQIWYNNSITPNTARHIPVSCEKLGLSEMLYVYGVGDHGGGPTRRDIEAILDMNTWPLFPNFIFSTYHKFFQYAEKYREQFPVVKGEMNFVLTGCYSSSSRMKMANRYSEASLYQAEFANLLGHELSAVKNESNKITKAWKNALFNQFHDILPGCGMVFTREYALGKFQEILATANQVKRASYSKLIEEIKLSNFTSIANKNETAYGAGGGTNPSRLYGDGGLSFNLNLSQVSRGIGPNRAFYIFNSTEYDRKDIVTIMLWDYKDDLDKLAVYSSKKEKLTFEKVSDGYNQYWGHWYTEILVQVTVPSFGYETVVITQEEKDFPESSYIPSKNDPRVNHYVDYILENDYIHAEFDPITLDLIKLTDKQNDLVLIEDKANFRYIQENAKNSNAWVVGDYITMDNCRKQIMKKEYTSNKLLKKISYTMEIADSKLDVEIILKSNAKYLEYKVVAQWNQIGDQVYTPQLNFHIPLKNHQKKYIYDIPMSIIERGPINDEVPGSTFAYAKFKEDLGLSIITESKYGYRGLDDSLSLTLLRSTSNPDTHPETGVHYFNFRIGYGDVLDTLRESKQFNNPMDVVSGPINPTGTLEAVQSFISKDNPNIMISAVKNSETGDGMVIRMYNISDKKETVGFTFTADIENTSITDYFERVIEELKYHQNTVSLQIPPYKVATLKVTLKK</sequence>
<dbReference type="SUPFAM" id="SSF88713">
    <property type="entry name" value="Glycoside hydrolase/deacetylase"/>
    <property type="match status" value="1"/>
</dbReference>
<reference evidence="6 7" key="2">
    <citation type="submission" date="2020-08" db="EMBL/GenBank/DDBJ databases">
        <authorList>
            <person name="Ueki A."/>
            <person name="Tonouchi A."/>
        </authorList>
    </citation>
    <scope>NUCLEOTIDE SEQUENCE [LARGE SCALE GENOMIC DNA]</scope>
    <source>
        <strain evidence="6 7">CTTW</strain>
    </source>
</reference>
<dbReference type="AlphaFoldDB" id="A0A7I8DJK3"/>
<dbReference type="InterPro" id="IPR037094">
    <property type="entry name" value="Glyco_hydro_38_cen_sf"/>
</dbReference>
<dbReference type="CDD" id="cd10789">
    <property type="entry name" value="GH38N_AMII_ER_cytosolic"/>
    <property type="match status" value="1"/>
</dbReference>
<dbReference type="Pfam" id="PF01074">
    <property type="entry name" value="Glyco_hydro_38N"/>
    <property type="match status" value="1"/>
</dbReference>
<dbReference type="InterPro" id="IPR015341">
    <property type="entry name" value="Glyco_hydro_38_cen"/>
</dbReference>
<dbReference type="Proteomes" id="UP000515703">
    <property type="component" value="Chromosome"/>
</dbReference>
<organism evidence="6 7">
    <name type="scientific">Anaerocolumna chitinilytica</name>
    <dbReference type="NCBI Taxonomy" id="1727145"/>
    <lineage>
        <taxon>Bacteria</taxon>
        <taxon>Bacillati</taxon>
        <taxon>Bacillota</taxon>
        <taxon>Clostridia</taxon>
        <taxon>Lachnospirales</taxon>
        <taxon>Lachnospiraceae</taxon>
        <taxon>Anaerocolumna</taxon>
    </lineage>
</organism>
<feature type="domain" description="Glycoside hydrolase family 38 central" evidence="5">
    <location>
        <begin position="360"/>
        <end position="438"/>
    </location>
</feature>
<evidence type="ECO:0000256" key="4">
    <source>
        <dbReference type="ARBA" id="ARBA00023295"/>
    </source>
</evidence>
<keyword evidence="7" id="KW-1185">Reference proteome</keyword>
<dbReference type="GO" id="GO:0046872">
    <property type="term" value="F:metal ion binding"/>
    <property type="evidence" value="ECO:0007669"/>
    <property type="project" value="UniProtKB-KW"/>
</dbReference>
<dbReference type="InterPro" id="IPR041147">
    <property type="entry name" value="GH38_C"/>
</dbReference>
<dbReference type="Gene3D" id="2.70.98.30">
    <property type="entry name" value="Golgi alpha-mannosidase II, domain 4"/>
    <property type="match status" value="1"/>
</dbReference>
<dbReference type="Gene3D" id="2.60.40.2220">
    <property type="match status" value="1"/>
</dbReference>
<dbReference type="GO" id="GO:0004559">
    <property type="term" value="F:alpha-mannosidase activity"/>
    <property type="evidence" value="ECO:0007669"/>
    <property type="project" value="InterPro"/>
</dbReference>
<dbReference type="KEGG" id="acht:bsdcttw_16840"/>
<dbReference type="GO" id="GO:0030246">
    <property type="term" value="F:carbohydrate binding"/>
    <property type="evidence" value="ECO:0007669"/>
    <property type="project" value="InterPro"/>
</dbReference>
<keyword evidence="2" id="KW-0479">Metal-binding</keyword>
<dbReference type="EMBL" id="AP023368">
    <property type="protein sequence ID" value="BCJ98643.1"/>
    <property type="molecule type" value="Genomic_DNA"/>
</dbReference>
<evidence type="ECO:0000256" key="3">
    <source>
        <dbReference type="ARBA" id="ARBA00022801"/>
    </source>
</evidence>
<dbReference type="InterPro" id="IPR011682">
    <property type="entry name" value="Glyco_hydro_38_C"/>
</dbReference>
<dbReference type="Gene3D" id="1.20.1270.50">
    <property type="entry name" value="Glycoside hydrolase family 38, central domain"/>
    <property type="match status" value="1"/>
</dbReference>
<dbReference type="GO" id="GO:0006013">
    <property type="term" value="P:mannose metabolic process"/>
    <property type="evidence" value="ECO:0007669"/>
    <property type="project" value="InterPro"/>
</dbReference>
<dbReference type="InterPro" id="IPR011013">
    <property type="entry name" value="Gal_mutarotase_sf_dom"/>
</dbReference>